<keyword evidence="3" id="KW-0812">Transmembrane</keyword>
<feature type="transmembrane region" description="Helical" evidence="3">
    <location>
        <begin position="95"/>
        <end position="120"/>
    </location>
</feature>
<feature type="transmembrane region" description="Helical" evidence="3">
    <location>
        <begin position="191"/>
        <end position="213"/>
    </location>
</feature>
<dbReference type="InterPro" id="IPR050328">
    <property type="entry name" value="Dev_Immune_Receptor"/>
</dbReference>
<keyword evidence="5" id="KW-1185">Reference proteome</keyword>
<dbReference type="InterPro" id="IPR032675">
    <property type="entry name" value="LRR_dom_sf"/>
</dbReference>
<accession>A0A6G0X660</accession>
<keyword evidence="1" id="KW-0732">Signal</keyword>
<dbReference type="GO" id="GO:0005615">
    <property type="term" value="C:extracellular space"/>
    <property type="evidence" value="ECO:0007669"/>
    <property type="project" value="TreeGrafter"/>
</dbReference>
<evidence type="ECO:0000256" key="1">
    <source>
        <dbReference type="ARBA" id="ARBA00022729"/>
    </source>
</evidence>
<keyword evidence="3" id="KW-0472">Membrane</keyword>
<organism evidence="4 5">
    <name type="scientific">Aphanomyces euteiches</name>
    <dbReference type="NCBI Taxonomy" id="100861"/>
    <lineage>
        <taxon>Eukaryota</taxon>
        <taxon>Sar</taxon>
        <taxon>Stramenopiles</taxon>
        <taxon>Oomycota</taxon>
        <taxon>Saprolegniomycetes</taxon>
        <taxon>Saprolegniales</taxon>
        <taxon>Verrucalvaceae</taxon>
        <taxon>Aphanomyces</taxon>
    </lineage>
</organism>
<dbReference type="PANTHER" id="PTHR24373">
    <property type="entry name" value="SLIT RELATED LEUCINE-RICH REPEAT NEURONAL PROTEIN"/>
    <property type="match status" value="1"/>
</dbReference>
<evidence type="ECO:0000313" key="5">
    <source>
        <dbReference type="Proteomes" id="UP000481153"/>
    </source>
</evidence>
<proteinExistence type="predicted"/>
<feature type="transmembrane region" description="Helical" evidence="3">
    <location>
        <begin position="59"/>
        <end position="83"/>
    </location>
</feature>
<feature type="transmembrane region" description="Helical" evidence="3">
    <location>
        <begin position="225"/>
        <end position="245"/>
    </location>
</feature>
<dbReference type="PANTHER" id="PTHR24373:SF370">
    <property type="entry name" value="FISH-LIPS, ISOFORM E"/>
    <property type="match status" value="1"/>
</dbReference>
<dbReference type="EMBL" id="VJMJ01000098">
    <property type="protein sequence ID" value="KAF0735392.1"/>
    <property type="molecule type" value="Genomic_DNA"/>
</dbReference>
<gene>
    <name evidence="4" type="ORF">Ae201684_008084</name>
</gene>
<name>A0A6G0X660_9STRA</name>
<feature type="region of interest" description="Disordered" evidence="2">
    <location>
        <begin position="316"/>
        <end position="336"/>
    </location>
</feature>
<evidence type="ECO:0000313" key="4">
    <source>
        <dbReference type="EMBL" id="KAF0735392.1"/>
    </source>
</evidence>
<reference evidence="4 5" key="1">
    <citation type="submission" date="2019-07" db="EMBL/GenBank/DDBJ databases">
        <title>Genomics analysis of Aphanomyces spp. identifies a new class of oomycete effector associated with host adaptation.</title>
        <authorList>
            <person name="Gaulin E."/>
        </authorList>
    </citation>
    <scope>NUCLEOTIDE SEQUENCE [LARGE SCALE GENOMIC DNA]</scope>
    <source>
        <strain evidence="4 5">ATCC 201684</strain>
    </source>
</reference>
<evidence type="ECO:0000256" key="2">
    <source>
        <dbReference type="SAM" id="MobiDB-lite"/>
    </source>
</evidence>
<feature type="transmembrane region" description="Helical" evidence="3">
    <location>
        <begin position="372"/>
        <end position="393"/>
    </location>
</feature>
<dbReference type="GO" id="GO:0031012">
    <property type="term" value="C:extracellular matrix"/>
    <property type="evidence" value="ECO:0007669"/>
    <property type="project" value="TreeGrafter"/>
</dbReference>
<dbReference type="SUPFAM" id="SSF52058">
    <property type="entry name" value="L domain-like"/>
    <property type="match status" value="1"/>
</dbReference>
<keyword evidence="3" id="KW-1133">Transmembrane helix</keyword>
<protein>
    <submittedName>
        <fullName evidence="4">Uncharacterized protein</fullName>
    </submittedName>
</protein>
<dbReference type="AlphaFoldDB" id="A0A6G0X660"/>
<feature type="transmembrane region" description="Helical" evidence="3">
    <location>
        <begin position="265"/>
        <end position="287"/>
    </location>
</feature>
<evidence type="ECO:0000256" key="3">
    <source>
        <dbReference type="SAM" id="Phobius"/>
    </source>
</evidence>
<comment type="caution">
    <text evidence="4">The sequence shown here is derived from an EMBL/GenBank/DDBJ whole genome shotgun (WGS) entry which is preliminary data.</text>
</comment>
<feature type="transmembrane region" description="Helical" evidence="3">
    <location>
        <begin position="167"/>
        <end position="185"/>
    </location>
</feature>
<sequence>MRVKPGGLPRGTGSVVLLRPSLVSHRDSAVKRLSLILRSHTANVKIRHALAVPWIRTPILLLLVFMNVVSAIYLGLWAAIFLVGHPILLATLNPFSPIVSGVAYLGLALWHGYDIGIVVFGTHKLHQMTDGEPRLIASFHLKWLHKIQTKLLRQLLLWVAKYELLRLARHALVVVVLSIHAHHVSENVVDAAFAFTYTLLVAFYCFLTPSCLLSSHPFIKRYVTLLNDAFFHFLLSTGLSAFVFIPQVVDYAPTPTWFEYYFDALVLTNRALISTSAVDFVLFLFIFGTNHLTLHQLTHVALAASAMEEIQSMISKGNDSKSSTKTLPPLPSSPPPPLFRMTMFQGVSISARRLTTRKLVAFRERRPVHFKLFFAVNVLWGFVLVVAACTGMWHAPCPPGCVAFTSPWFHPNSCTCKRFRLDCQALGIFHDDAKATAVLATLDASLFSLDVVHCGFPQGLAPIDRFRDLFALRLEFNDIQAWPASTATLPSSLQVFALRYSPRLSAMPAILVEMPAPPSIVSLIVDGTNISTVPESLSTWPRLMHVRLASNRLTAIPAAFQSHATLSLLDLHSNAIDDAVALSSLPVQIHYVDLSMNQIQNLSKAFVHAYIAAPFPLRLVANPIESMEPALLAWALIQASAEPLDFAATPLCARLGNKQRPPVQTRAFQLVVGPLLPPALASVVCYANCASQCGRARLGDHIPDVECNVSACAFDHGDFSP</sequence>
<dbReference type="Proteomes" id="UP000481153">
    <property type="component" value="Unassembled WGS sequence"/>
</dbReference>
<dbReference type="VEuPathDB" id="FungiDB:AeMF1_014115"/>
<dbReference type="Gene3D" id="3.80.10.10">
    <property type="entry name" value="Ribonuclease Inhibitor"/>
    <property type="match status" value="1"/>
</dbReference>